<dbReference type="AlphaFoldDB" id="A0A0B2V7N1"/>
<comment type="caution">
    <text evidence="1">The sequence shown here is derived from an EMBL/GenBank/DDBJ whole genome shotgun (WGS) entry which is preliminary data.</text>
</comment>
<proteinExistence type="predicted"/>
<organism evidence="1 2">
    <name type="scientific">Toxocara canis</name>
    <name type="common">Canine roundworm</name>
    <dbReference type="NCBI Taxonomy" id="6265"/>
    <lineage>
        <taxon>Eukaryota</taxon>
        <taxon>Metazoa</taxon>
        <taxon>Ecdysozoa</taxon>
        <taxon>Nematoda</taxon>
        <taxon>Chromadorea</taxon>
        <taxon>Rhabditida</taxon>
        <taxon>Spirurina</taxon>
        <taxon>Ascaridomorpha</taxon>
        <taxon>Ascaridoidea</taxon>
        <taxon>Toxocaridae</taxon>
        <taxon>Toxocara</taxon>
    </lineage>
</organism>
<protein>
    <submittedName>
        <fullName evidence="1">Uncharacterized protein</fullName>
    </submittedName>
</protein>
<feature type="non-terminal residue" evidence="1">
    <location>
        <position position="137"/>
    </location>
</feature>
<dbReference type="EMBL" id="JPKZ01002267">
    <property type="protein sequence ID" value="KHN77548.1"/>
    <property type="molecule type" value="Genomic_DNA"/>
</dbReference>
<reference evidence="1 2" key="1">
    <citation type="submission" date="2014-11" db="EMBL/GenBank/DDBJ databases">
        <title>Genetic blueprint of the zoonotic pathogen Toxocara canis.</title>
        <authorList>
            <person name="Zhu X.-Q."/>
            <person name="Korhonen P.K."/>
            <person name="Cai H."/>
            <person name="Young N.D."/>
            <person name="Nejsum P."/>
            <person name="von Samson-Himmelstjerna G."/>
            <person name="Boag P.R."/>
            <person name="Tan P."/>
            <person name="Li Q."/>
            <person name="Min J."/>
            <person name="Yang Y."/>
            <person name="Wang X."/>
            <person name="Fang X."/>
            <person name="Hall R.S."/>
            <person name="Hofmann A."/>
            <person name="Sternberg P.W."/>
            <person name="Jex A.R."/>
            <person name="Gasser R.B."/>
        </authorList>
    </citation>
    <scope>NUCLEOTIDE SEQUENCE [LARGE SCALE GENOMIC DNA]</scope>
    <source>
        <strain evidence="1">PN_DK_2014</strain>
    </source>
</reference>
<evidence type="ECO:0000313" key="2">
    <source>
        <dbReference type="Proteomes" id="UP000031036"/>
    </source>
</evidence>
<keyword evidence="2" id="KW-1185">Reference proteome</keyword>
<accession>A0A0B2V7N1</accession>
<evidence type="ECO:0000313" key="1">
    <source>
        <dbReference type="EMBL" id="KHN77548.1"/>
    </source>
</evidence>
<name>A0A0B2V7N1_TOXCA</name>
<sequence>MDEDEMNPDRISLLIVHKRSLPADDDFRTLHLLRRVIIVCACVRTRMSSPVCFAISNIYLGFNNRALSHSTPPIFPDYVRHLVVFVFVYLSRMLSPSSLSSLFVMKMICVLAIVSENSSDAIRHSQFGECARVLVDW</sequence>
<dbReference type="Proteomes" id="UP000031036">
    <property type="component" value="Unassembled WGS sequence"/>
</dbReference>
<gene>
    <name evidence="1" type="ORF">Tcan_01123</name>
</gene>